<evidence type="ECO:0000256" key="1">
    <source>
        <dbReference type="SAM" id="SignalP"/>
    </source>
</evidence>
<dbReference type="Pfam" id="PF04155">
    <property type="entry name" value="Ground-like"/>
    <property type="match status" value="1"/>
</dbReference>
<dbReference type="AlphaFoldDB" id="A0A8S1EHC7"/>
<name>A0A8S1EHC7_9PELO</name>
<sequence length="134" mass="14211">MNSILVILILTICSISACPGLFGGLGGCGGGSGGCGGGCGRRKRSIQGSEEFFGIASSQEDMLCNSPEMRKTMNIAMRPSPVDSSKAIQTALEEHGLFRYVVVCSEAPFVYAVRIDTAYCSSRNKNHFCQAFAI</sequence>
<dbReference type="EMBL" id="CADEPM010000001">
    <property type="protein sequence ID" value="CAB3397069.1"/>
    <property type="molecule type" value="Genomic_DNA"/>
</dbReference>
<feature type="domain" description="Ground-like" evidence="2">
    <location>
        <begin position="61"/>
        <end position="132"/>
    </location>
</feature>
<dbReference type="InterPro" id="IPR007284">
    <property type="entry name" value="Ground-like_dom"/>
</dbReference>
<feature type="chain" id="PRO_5035789669" description="Ground-like domain-containing protein" evidence="1">
    <location>
        <begin position="18"/>
        <end position="134"/>
    </location>
</feature>
<evidence type="ECO:0000313" key="3">
    <source>
        <dbReference type="EMBL" id="CAB3397069.1"/>
    </source>
</evidence>
<keyword evidence="1" id="KW-0732">Signal</keyword>
<organism evidence="3 4">
    <name type="scientific">Caenorhabditis bovis</name>
    <dbReference type="NCBI Taxonomy" id="2654633"/>
    <lineage>
        <taxon>Eukaryota</taxon>
        <taxon>Metazoa</taxon>
        <taxon>Ecdysozoa</taxon>
        <taxon>Nematoda</taxon>
        <taxon>Chromadorea</taxon>
        <taxon>Rhabditida</taxon>
        <taxon>Rhabditina</taxon>
        <taxon>Rhabditomorpha</taxon>
        <taxon>Rhabditoidea</taxon>
        <taxon>Rhabditidae</taxon>
        <taxon>Peloderinae</taxon>
        <taxon>Caenorhabditis</taxon>
    </lineage>
</organism>
<gene>
    <name evidence="3" type="ORF">CBOVIS_LOCUS537</name>
</gene>
<proteinExistence type="predicted"/>
<keyword evidence="4" id="KW-1185">Reference proteome</keyword>
<evidence type="ECO:0000259" key="2">
    <source>
        <dbReference type="Pfam" id="PF04155"/>
    </source>
</evidence>
<dbReference type="OrthoDB" id="5843663at2759"/>
<dbReference type="Proteomes" id="UP000494206">
    <property type="component" value="Unassembled WGS sequence"/>
</dbReference>
<accession>A0A8S1EHC7</accession>
<evidence type="ECO:0000313" key="4">
    <source>
        <dbReference type="Proteomes" id="UP000494206"/>
    </source>
</evidence>
<protein>
    <recommendedName>
        <fullName evidence="2">Ground-like domain-containing protein</fullName>
    </recommendedName>
</protein>
<reference evidence="3 4" key="1">
    <citation type="submission" date="2020-04" db="EMBL/GenBank/DDBJ databases">
        <authorList>
            <person name="Laetsch R D."/>
            <person name="Stevens L."/>
            <person name="Kumar S."/>
            <person name="Blaxter L. M."/>
        </authorList>
    </citation>
    <scope>NUCLEOTIDE SEQUENCE [LARGE SCALE GENOMIC DNA]</scope>
</reference>
<comment type="caution">
    <text evidence="3">The sequence shown here is derived from an EMBL/GenBank/DDBJ whole genome shotgun (WGS) entry which is preliminary data.</text>
</comment>
<feature type="signal peptide" evidence="1">
    <location>
        <begin position="1"/>
        <end position="17"/>
    </location>
</feature>